<evidence type="ECO:0008006" key="2">
    <source>
        <dbReference type="Google" id="ProtNLM"/>
    </source>
</evidence>
<name>A0A6J4MWH1_9BACT</name>
<dbReference type="Gene3D" id="3.30.1460.10">
    <property type="match status" value="1"/>
</dbReference>
<evidence type="ECO:0000313" key="1">
    <source>
        <dbReference type="EMBL" id="CAA9369453.1"/>
    </source>
</evidence>
<dbReference type="Pfam" id="PF22550">
    <property type="entry name" value="CesT_Tir_1"/>
    <property type="match status" value="1"/>
</dbReference>
<organism evidence="1">
    <name type="scientific">uncultured Gemmatimonadota bacterium</name>
    <dbReference type="NCBI Taxonomy" id="203437"/>
    <lineage>
        <taxon>Bacteria</taxon>
        <taxon>Pseudomonadati</taxon>
        <taxon>Gemmatimonadota</taxon>
        <taxon>environmental samples</taxon>
    </lineage>
</organism>
<dbReference type="AlphaFoldDB" id="A0A6J4MWH1"/>
<reference evidence="1" key="1">
    <citation type="submission" date="2020-02" db="EMBL/GenBank/DDBJ databases">
        <authorList>
            <person name="Meier V. D."/>
        </authorList>
    </citation>
    <scope>NUCLEOTIDE SEQUENCE</scope>
    <source>
        <strain evidence="1">AVDCRST_MAG68</strain>
    </source>
</reference>
<sequence>MVTREDVERYLLNSELTHEEVQEGMWVAHAEGGPSLVIHHSPPVLVFRLKVMDVPNDQGLCADLYKRLLRFNATDLVHAAYGLEEEDVVLTETLELENLDQNEFQAVIDSFQMAMASHLEQLAPYRDC</sequence>
<protein>
    <recommendedName>
        <fullName evidence="2">YbjN domain-containing protein</fullName>
    </recommendedName>
</protein>
<accession>A0A6J4MWH1</accession>
<proteinExistence type="predicted"/>
<dbReference type="EMBL" id="CADCTW010000238">
    <property type="protein sequence ID" value="CAA9369453.1"/>
    <property type="molecule type" value="Genomic_DNA"/>
</dbReference>
<dbReference type="InterPro" id="IPR054345">
    <property type="entry name" value="Tir-like"/>
</dbReference>
<dbReference type="SUPFAM" id="SSF69635">
    <property type="entry name" value="Type III secretory system chaperone-like"/>
    <property type="match status" value="1"/>
</dbReference>
<gene>
    <name evidence="1" type="ORF">AVDCRST_MAG68-5357</name>
</gene>